<sequence length="252" mass="28619">MANATSTNNANDNMPSAWFRNSQLKSVKCCINRMVLCHLLNGIVYISLIDSRSSSATVGTFYNVDMPVLRRMIADYKRIMVTLDNNIERYCPGRCAEMNYYNVDMPVLRRMIADYKRIMVTLDNNIERYCPGRCCGNEDPDKGFIAAHLQGTAMTLQNLISVTYPQSYNLIIIGITNSNEDLRDTILFRATYARSTCFRKRRDPLRGARASGSVESLSEEHACFRKRRDPLRGARASGSVEILSEERVLQEA</sequence>
<keyword evidence="2" id="KW-1185">Reference proteome</keyword>
<dbReference type="EMBL" id="JARBHB010000006">
    <property type="protein sequence ID" value="KAJ8882109.1"/>
    <property type="molecule type" value="Genomic_DNA"/>
</dbReference>
<reference evidence="1 2" key="1">
    <citation type="submission" date="2023-02" db="EMBL/GenBank/DDBJ databases">
        <title>LHISI_Scaffold_Assembly.</title>
        <authorList>
            <person name="Stuart O.P."/>
            <person name="Cleave R."/>
            <person name="Magrath M.J.L."/>
            <person name="Mikheyev A.S."/>
        </authorList>
    </citation>
    <scope>NUCLEOTIDE SEQUENCE [LARGE SCALE GENOMIC DNA]</scope>
    <source>
        <strain evidence="1">Daus_M_001</strain>
        <tissue evidence="1">Leg muscle</tissue>
    </source>
</reference>
<organism evidence="1 2">
    <name type="scientific">Dryococelus australis</name>
    <dbReference type="NCBI Taxonomy" id="614101"/>
    <lineage>
        <taxon>Eukaryota</taxon>
        <taxon>Metazoa</taxon>
        <taxon>Ecdysozoa</taxon>
        <taxon>Arthropoda</taxon>
        <taxon>Hexapoda</taxon>
        <taxon>Insecta</taxon>
        <taxon>Pterygota</taxon>
        <taxon>Neoptera</taxon>
        <taxon>Polyneoptera</taxon>
        <taxon>Phasmatodea</taxon>
        <taxon>Verophasmatodea</taxon>
        <taxon>Anareolatae</taxon>
        <taxon>Phasmatidae</taxon>
        <taxon>Eurycanthinae</taxon>
        <taxon>Dryococelus</taxon>
    </lineage>
</organism>
<protein>
    <submittedName>
        <fullName evidence="1">Uncharacterized protein</fullName>
    </submittedName>
</protein>
<accession>A0ABQ9HCW8</accession>
<proteinExistence type="predicted"/>
<name>A0ABQ9HCW8_9NEOP</name>
<gene>
    <name evidence="1" type="ORF">PR048_018597</name>
</gene>
<evidence type="ECO:0000313" key="1">
    <source>
        <dbReference type="EMBL" id="KAJ8882109.1"/>
    </source>
</evidence>
<dbReference type="Proteomes" id="UP001159363">
    <property type="component" value="Chromosome 5"/>
</dbReference>
<evidence type="ECO:0000313" key="2">
    <source>
        <dbReference type="Proteomes" id="UP001159363"/>
    </source>
</evidence>
<comment type="caution">
    <text evidence="1">The sequence shown here is derived from an EMBL/GenBank/DDBJ whole genome shotgun (WGS) entry which is preliminary data.</text>
</comment>